<dbReference type="GO" id="GO:0015944">
    <property type="term" value="P:formate oxidation"/>
    <property type="evidence" value="ECO:0007669"/>
    <property type="project" value="TreeGrafter"/>
</dbReference>
<keyword evidence="11" id="KW-0408">Iron</keyword>
<dbReference type="NCBIfam" id="TIGR01583">
    <property type="entry name" value="formate-DH-gamm"/>
    <property type="match status" value="1"/>
</dbReference>
<evidence type="ECO:0000256" key="9">
    <source>
        <dbReference type="ARBA" id="ARBA00022982"/>
    </source>
</evidence>
<evidence type="ECO:0000256" key="10">
    <source>
        <dbReference type="ARBA" id="ARBA00022989"/>
    </source>
</evidence>
<feature type="chain" id="PRO_5013612286" evidence="14">
    <location>
        <begin position="20"/>
        <end position="299"/>
    </location>
</feature>
<dbReference type="PANTHER" id="PTHR30074:SF6">
    <property type="entry name" value="FORMATE DEHYDROGENASE GAMMA SUBUNIT"/>
    <property type="match status" value="1"/>
</dbReference>
<dbReference type="Gene3D" id="1.20.950.20">
    <property type="entry name" value="Transmembrane di-heme cytochromes, Chain C"/>
    <property type="match status" value="1"/>
</dbReference>
<evidence type="ECO:0000256" key="5">
    <source>
        <dbReference type="ARBA" id="ARBA00022475"/>
    </source>
</evidence>
<dbReference type="InterPro" id="IPR016174">
    <property type="entry name" value="Di-haem_cyt_TM"/>
</dbReference>
<gene>
    <name evidence="16" type="ORF">CPU12_00035</name>
</gene>
<evidence type="ECO:0000256" key="1">
    <source>
        <dbReference type="ARBA" id="ARBA00001971"/>
    </source>
</evidence>
<evidence type="ECO:0000259" key="15">
    <source>
        <dbReference type="Pfam" id="PF01292"/>
    </source>
</evidence>
<keyword evidence="9" id="KW-0249">Electron transport</keyword>
<dbReference type="EMBL" id="NXFY01000001">
    <property type="protein sequence ID" value="PHO19487.1"/>
    <property type="molecule type" value="Genomic_DNA"/>
</dbReference>
<keyword evidence="8" id="KW-0479">Metal-binding</keyword>
<evidence type="ECO:0000256" key="12">
    <source>
        <dbReference type="ARBA" id="ARBA00023136"/>
    </source>
</evidence>
<organism evidence="16 17">
    <name type="scientific">Malaciobacter molluscorum LMG 25693</name>
    <dbReference type="NCBI Taxonomy" id="870501"/>
    <lineage>
        <taxon>Bacteria</taxon>
        <taxon>Pseudomonadati</taxon>
        <taxon>Campylobacterota</taxon>
        <taxon>Epsilonproteobacteria</taxon>
        <taxon>Campylobacterales</taxon>
        <taxon>Arcobacteraceae</taxon>
        <taxon>Malaciobacter</taxon>
    </lineage>
</organism>
<evidence type="ECO:0000256" key="4">
    <source>
        <dbReference type="ARBA" id="ARBA00022448"/>
    </source>
</evidence>
<dbReference type="InterPro" id="IPR006471">
    <property type="entry name" value="Formate_DH_gsu"/>
</dbReference>
<keyword evidence="4" id="KW-0813">Transport</keyword>
<sequence>MMKKYILLLLFVLASVAIAADESSAIFGKDIIPNILAYDKAGSLHLGKWFTLLQGKYFSIAFLAIAFGVPAVFLVHYLIIGPMIFSHDRKKIHVFTIFHRFIHWLAGFSFIVLIPTGFVMVFGTFFGGGEFVRVCKELHAISTVFFAISVLPMLFMWLKEMLPTSDDIKWLMILGGYLNKRKDPIPAGKFNAGQKMWFWTCTFGGIIMIITGAIMYFQDFKLDIIASLGLSQIDLLRASAIVHNVLGMAVAALFMTHVYMSVFAIKGAIHSMITGYKEEEEVEILHSTYYKKLKEKKEI</sequence>
<keyword evidence="7 13" id="KW-0812">Transmembrane</keyword>
<evidence type="ECO:0000256" key="6">
    <source>
        <dbReference type="ARBA" id="ARBA00022617"/>
    </source>
</evidence>
<feature type="transmembrane region" description="Helical" evidence="13">
    <location>
        <begin position="138"/>
        <end position="158"/>
    </location>
</feature>
<comment type="caution">
    <text evidence="16">The sequence shown here is derived from an EMBL/GenBank/DDBJ whole genome shotgun (WGS) entry which is preliminary data.</text>
</comment>
<dbReference type="GO" id="GO:0008863">
    <property type="term" value="F:formate dehydrogenase (NAD+) activity"/>
    <property type="evidence" value="ECO:0007669"/>
    <property type="project" value="InterPro"/>
</dbReference>
<reference evidence="16 17" key="1">
    <citation type="submission" date="2017-09" db="EMBL/GenBank/DDBJ databases">
        <title>Arcobacter canalis sp. nov., a new species isolated from a water canal contaminated with urban sewage.</title>
        <authorList>
            <person name="Perez-Cataluna A."/>
            <person name="Salas-Masso N."/>
            <person name="Figueras M.J."/>
        </authorList>
    </citation>
    <scope>NUCLEOTIDE SEQUENCE [LARGE SCALE GENOMIC DNA]</scope>
    <source>
        <strain evidence="16 17">F98-3</strain>
    </source>
</reference>
<comment type="subcellular location">
    <subcellularLocation>
        <location evidence="2">Cell membrane</location>
        <topology evidence="2">Multi-pass membrane protein</topology>
    </subcellularLocation>
</comment>
<dbReference type="Proteomes" id="UP000221222">
    <property type="component" value="Unassembled WGS sequence"/>
</dbReference>
<feature type="transmembrane region" description="Helical" evidence="13">
    <location>
        <begin position="57"/>
        <end position="80"/>
    </location>
</feature>
<feature type="transmembrane region" description="Helical" evidence="13">
    <location>
        <begin position="238"/>
        <end position="262"/>
    </location>
</feature>
<evidence type="ECO:0000256" key="8">
    <source>
        <dbReference type="ARBA" id="ARBA00022723"/>
    </source>
</evidence>
<dbReference type="InterPro" id="IPR051817">
    <property type="entry name" value="FDH_cytochrome_b556_subunit"/>
</dbReference>
<feature type="signal peptide" evidence="14">
    <location>
        <begin position="1"/>
        <end position="19"/>
    </location>
</feature>
<dbReference type="GO" id="GO:0046872">
    <property type="term" value="F:metal ion binding"/>
    <property type="evidence" value="ECO:0007669"/>
    <property type="project" value="UniProtKB-KW"/>
</dbReference>
<keyword evidence="6" id="KW-0349">Heme</keyword>
<dbReference type="PANTHER" id="PTHR30074">
    <property type="entry name" value="FORMATE DEHYDROGENASE, NITRATE-INDUCIBLE, CYTOCHROME B556 FDN SUBUNIT"/>
    <property type="match status" value="1"/>
</dbReference>
<dbReference type="GO" id="GO:0009326">
    <property type="term" value="C:formate dehydrogenase complex"/>
    <property type="evidence" value="ECO:0007669"/>
    <property type="project" value="InterPro"/>
</dbReference>
<dbReference type="AlphaFoldDB" id="A0A2G1DLV4"/>
<evidence type="ECO:0000256" key="14">
    <source>
        <dbReference type="SAM" id="SignalP"/>
    </source>
</evidence>
<accession>A0A2G1DLV4</accession>
<dbReference type="Pfam" id="PF01292">
    <property type="entry name" value="Ni_hydr_CYTB"/>
    <property type="match status" value="1"/>
</dbReference>
<keyword evidence="14" id="KW-0732">Signal</keyword>
<feature type="transmembrane region" description="Helical" evidence="13">
    <location>
        <begin position="101"/>
        <end position="126"/>
    </location>
</feature>
<feature type="domain" description="Cytochrome b561 bacterial/Ni-hydrogenase" evidence="15">
    <location>
        <begin position="94"/>
        <end position="275"/>
    </location>
</feature>
<keyword evidence="12 13" id="KW-0472">Membrane</keyword>
<keyword evidence="10 13" id="KW-1133">Transmembrane helix</keyword>
<evidence type="ECO:0000256" key="7">
    <source>
        <dbReference type="ARBA" id="ARBA00022692"/>
    </source>
</evidence>
<protein>
    <submittedName>
        <fullName evidence="16">Formate dehydrogenase subunit gamma</fullName>
    </submittedName>
</protein>
<keyword evidence="5" id="KW-1003">Cell membrane</keyword>
<evidence type="ECO:0000313" key="17">
    <source>
        <dbReference type="Proteomes" id="UP000221222"/>
    </source>
</evidence>
<evidence type="ECO:0000256" key="13">
    <source>
        <dbReference type="SAM" id="Phobius"/>
    </source>
</evidence>
<evidence type="ECO:0000313" key="16">
    <source>
        <dbReference type="EMBL" id="PHO19487.1"/>
    </source>
</evidence>
<dbReference type="GO" id="GO:0036397">
    <property type="term" value="F:formate dehydrogenase (quinone) activity"/>
    <property type="evidence" value="ECO:0007669"/>
    <property type="project" value="TreeGrafter"/>
</dbReference>
<evidence type="ECO:0000256" key="11">
    <source>
        <dbReference type="ARBA" id="ARBA00023004"/>
    </source>
</evidence>
<dbReference type="GO" id="GO:0009061">
    <property type="term" value="P:anaerobic respiration"/>
    <property type="evidence" value="ECO:0007669"/>
    <property type="project" value="TreeGrafter"/>
</dbReference>
<feature type="transmembrane region" description="Helical" evidence="13">
    <location>
        <begin position="196"/>
        <end position="218"/>
    </location>
</feature>
<dbReference type="GO" id="GO:0005886">
    <property type="term" value="C:plasma membrane"/>
    <property type="evidence" value="ECO:0007669"/>
    <property type="project" value="UniProtKB-SubCell"/>
</dbReference>
<comment type="similarity">
    <text evidence="3">Belongs to the formate dehydrogenase gamma subunit family.</text>
</comment>
<name>A0A2G1DLV4_9BACT</name>
<dbReference type="GO" id="GO:0022904">
    <property type="term" value="P:respiratory electron transport chain"/>
    <property type="evidence" value="ECO:0007669"/>
    <property type="project" value="InterPro"/>
</dbReference>
<evidence type="ECO:0000256" key="2">
    <source>
        <dbReference type="ARBA" id="ARBA00004651"/>
    </source>
</evidence>
<dbReference type="InterPro" id="IPR011577">
    <property type="entry name" value="Cyt_b561_bac/Ni-Hgenase"/>
</dbReference>
<proteinExistence type="inferred from homology"/>
<dbReference type="GO" id="GO:0009055">
    <property type="term" value="F:electron transfer activity"/>
    <property type="evidence" value="ECO:0007669"/>
    <property type="project" value="InterPro"/>
</dbReference>
<keyword evidence="17" id="KW-1185">Reference proteome</keyword>
<dbReference type="SUPFAM" id="SSF81342">
    <property type="entry name" value="Transmembrane di-heme cytochromes"/>
    <property type="match status" value="1"/>
</dbReference>
<comment type="cofactor">
    <cofactor evidence="1">
        <name>heme</name>
        <dbReference type="ChEBI" id="CHEBI:30413"/>
    </cofactor>
</comment>
<evidence type="ECO:0000256" key="3">
    <source>
        <dbReference type="ARBA" id="ARBA00010747"/>
    </source>
</evidence>